<dbReference type="Gene3D" id="3.30.479.30">
    <property type="entry name" value="Band 7 domain"/>
    <property type="match status" value="1"/>
</dbReference>
<organism evidence="4 5">
    <name type="scientific">Methylomonas rivi</name>
    <dbReference type="NCBI Taxonomy" id="2952226"/>
    <lineage>
        <taxon>Bacteria</taxon>
        <taxon>Pseudomonadati</taxon>
        <taxon>Pseudomonadota</taxon>
        <taxon>Gammaproteobacteria</taxon>
        <taxon>Methylococcales</taxon>
        <taxon>Methylococcaceae</taxon>
        <taxon>Methylomonas</taxon>
    </lineage>
</organism>
<sequence>MPTVQDLNPSVHWRHKIKFWHALLLIAVGLLVVSPPWFVVQPSEMANVRRLGKVVHPAPLSDGWYFKAPLLDDVDILQVSLTSFQVEDLPIFTMDSQWINVSVGISFSVPEAAVLNLLYKVGRSGGFDIDQNLRPVISESTMLVFSRHLAEKLPSEREQVVKELEMELSAALQRIFGLNIQDVQIININYLSERAAMLCDELKQMDSRPNPAAASH</sequence>
<keyword evidence="5" id="KW-1185">Reference proteome</keyword>
<reference evidence="4 5" key="1">
    <citation type="submission" date="2022-07" db="EMBL/GenBank/DDBJ databases">
        <title>Methylomonas rivi sp. nov., Methylomonas rosea sp. nov., Methylomonas aureus sp. nov. and Methylomonas subterranea sp. nov., four novel methanotrophs isolated from a freshwater creek and the deep terrestrial subsurface.</title>
        <authorList>
            <person name="Abin C."/>
            <person name="Sankaranarayanan K."/>
            <person name="Garner C."/>
            <person name="Sindelar R."/>
            <person name="Kotary K."/>
            <person name="Garner R."/>
            <person name="Barclay S."/>
            <person name="Lawson P."/>
            <person name="Krumholz L."/>
        </authorList>
    </citation>
    <scope>NUCLEOTIDE SEQUENCE [LARGE SCALE GENOMIC DNA]</scope>
    <source>
        <strain evidence="4 5">WSC-6</strain>
    </source>
</reference>
<dbReference type="Proteomes" id="UP001524586">
    <property type="component" value="Unassembled WGS sequence"/>
</dbReference>
<protein>
    <submittedName>
        <fullName evidence="4">SPFH domain-containing protein</fullName>
    </submittedName>
</protein>
<dbReference type="InterPro" id="IPR036013">
    <property type="entry name" value="Band_7/SPFH_dom_sf"/>
</dbReference>
<dbReference type="Pfam" id="PF01145">
    <property type="entry name" value="Band_7"/>
    <property type="match status" value="1"/>
</dbReference>
<keyword evidence="2" id="KW-0812">Transmembrane</keyword>
<dbReference type="InterPro" id="IPR001107">
    <property type="entry name" value="Band_7"/>
</dbReference>
<dbReference type="PANTHER" id="PTHR42911:SF2">
    <property type="entry name" value="PROHIBITIN FAMILY PROTEIN"/>
    <property type="match status" value="1"/>
</dbReference>
<feature type="transmembrane region" description="Helical" evidence="2">
    <location>
        <begin position="20"/>
        <end position="40"/>
    </location>
</feature>
<accession>A0ABT1U9H2</accession>
<dbReference type="PANTHER" id="PTHR42911">
    <property type="entry name" value="MODULATOR OF FTSH PROTEASE HFLC"/>
    <property type="match status" value="1"/>
</dbReference>
<keyword evidence="2" id="KW-0472">Membrane</keyword>
<evidence type="ECO:0000256" key="1">
    <source>
        <dbReference type="ARBA" id="ARBA00004167"/>
    </source>
</evidence>
<evidence type="ECO:0000259" key="3">
    <source>
        <dbReference type="Pfam" id="PF01145"/>
    </source>
</evidence>
<evidence type="ECO:0000256" key="2">
    <source>
        <dbReference type="SAM" id="Phobius"/>
    </source>
</evidence>
<proteinExistence type="predicted"/>
<evidence type="ECO:0000313" key="5">
    <source>
        <dbReference type="Proteomes" id="UP001524586"/>
    </source>
</evidence>
<dbReference type="RefSeq" id="WP_256616422.1">
    <property type="nucleotide sequence ID" value="NZ_JANIBK010000116.1"/>
</dbReference>
<comment type="subcellular location">
    <subcellularLocation>
        <location evidence="1">Membrane</location>
        <topology evidence="1">Single-pass membrane protein</topology>
    </subcellularLocation>
</comment>
<feature type="domain" description="Band 7" evidence="3">
    <location>
        <begin position="39"/>
        <end position="191"/>
    </location>
</feature>
<gene>
    <name evidence="4" type="ORF">NP596_16170</name>
</gene>
<comment type="caution">
    <text evidence="4">The sequence shown here is derived from an EMBL/GenBank/DDBJ whole genome shotgun (WGS) entry which is preliminary data.</text>
</comment>
<evidence type="ECO:0000313" key="4">
    <source>
        <dbReference type="EMBL" id="MCQ8129995.1"/>
    </source>
</evidence>
<name>A0ABT1U9H2_9GAMM</name>
<dbReference type="EMBL" id="JANIBK010000116">
    <property type="protein sequence ID" value="MCQ8129995.1"/>
    <property type="molecule type" value="Genomic_DNA"/>
</dbReference>
<dbReference type="SUPFAM" id="SSF117892">
    <property type="entry name" value="Band 7/SPFH domain"/>
    <property type="match status" value="1"/>
</dbReference>
<keyword evidence="2" id="KW-1133">Transmembrane helix</keyword>